<dbReference type="SMART" id="SM00481">
    <property type="entry name" value="POLIIIAc"/>
    <property type="match status" value="1"/>
</dbReference>
<reference evidence="10 11" key="1">
    <citation type="journal article" date="2017" name="ISME J.">
        <title>Energy and carbon metabolisms in a deep terrestrial subsurface fluid microbial community.</title>
        <authorList>
            <person name="Momper L."/>
            <person name="Jungbluth S.P."/>
            <person name="Lee M.D."/>
            <person name="Amend J.P."/>
        </authorList>
    </citation>
    <scope>NUCLEOTIDE SEQUENCE [LARGE SCALE GENOMIC DNA]</scope>
    <source>
        <strain evidence="10">SURF_29</strain>
    </source>
</reference>
<dbReference type="NCBIfam" id="TIGR00594">
    <property type="entry name" value="polc"/>
    <property type="match status" value="1"/>
</dbReference>
<dbReference type="AlphaFoldDB" id="A0A419DAI1"/>
<dbReference type="Pfam" id="PF02811">
    <property type="entry name" value="PHP"/>
    <property type="match status" value="1"/>
</dbReference>
<evidence type="ECO:0000313" key="11">
    <source>
        <dbReference type="Proteomes" id="UP000285655"/>
    </source>
</evidence>
<keyword evidence="7" id="KW-0239">DNA-directed DNA polymerase</keyword>
<dbReference type="GO" id="GO:0003676">
    <property type="term" value="F:nucleic acid binding"/>
    <property type="evidence" value="ECO:0007669"/>
    <property type="project" value="InterPro"/>
</dbReference>
<feature type="domain" description="Polymerase/histidinol phosphatase N-terminal" evidence="9">
    <location>
        <begin position="6"/>
        <end position="73"/>
    </location>
</feature>
<accession>A0A419DAI1</accession>
<dbReference type="InterPro" id="IPR029460">
    <property type="entry name" value="DNAPol_HHH"/>
</dbReference>
<dbReference type="EMBL" id="QZJW01000055">
    <property type="protein sequence ID" value="RJO60088.1"/>
    <property type="molecule type" value="Genomic_DNA"/>
</dbReference>
<dbReference type="InterPro" id="IPR004013">
    <property type="entry name" value="PHP_dom"/>
</dbReference>
<dbReference type="NCBIfam" id="NF004226">
    <property type="entry name" value="PRK05673.1"/>
    <property type="match status" value="1"/>
</dbReference>
<evidence type="ECO:0000259" key="9">
    <source>
        <dbReference type="SMART" id="SM00481"/>
    </source>
</evidence>
<evidence type="ECO:0000256" key="5">
    <source>
        <dbReference type="ARBA" id="ARBA00022695"/>
    </source>
</evidence>
<dbReference type="InterPro" id="IPR011708">
    <property type="entry name" value="DNA_pol3_alpha_NTPase_dom"/>
</dbReference>
<evidence type="ECO:0000256" key="7">
    <source>
        <dbReference type="ARBA" id="ARBA00022932"/>
    </source>
</evidence>
<dbReference type="Gene3D" id="2.40.50.140">
    <property type="entry name" value="Nucleic acid-binding proteins"/>
    <property type="match status" value="1"/>
</dbReference>
<dbReference type="InterPro" id="IPR004365">
    <property type="entry name" value="NA-bd_OB_tRNA"/>
</dbReference>
<dbReference type="Proteomes" id="UP000285655">
    <property type="component" value="Unassembled WGS sequence"/>
</dbReference>
<dbReference type="Pfam" id="PF01336">
    <property type="entry name" value="tRNA_anti-codon"/>
    <property type="match status" value="1"/>
</dbReference>
<dbReference type="Pfam" id="PF14579">
    <property type="entry name" value="HHH_6"/>
    <property type="match status" value="1"/>
</dbReference>
<name>A0A419DAI1_9BACT</name>
<keyword evidence="6" id="KW-0235">DNA replication</keyword>
<dbReference type="GO" id="GO:0005737">
    <property type="term" value="C:cytoplasm"/>
    <property type="evidence" value="ECO:0007669"/>
    <property type="project" value="UniProtKB-SubCell"/>
</dbReference>
<evidence type="ECO:0000256" key="3">
    <source>
        <dbReference type="ARBA" id="ARBA00019114"/>
    </source>
</evidence>
<comment type="catalytic activity">
    <reaction evidence="8">
        <text>DNA(n) + a 2'-deoxyribonucleoside 5'-triphosphate = DNA(n+1) + diphosphate</text>
        <dbReference type="Rhea" id="RHEA:22508"/>
        <dbReference type="Rhea" id="RHEA-COMP:17339"/>
        <dbReference type="Rhea" id="RHEA-COMP:17340"/>
        <dbReference type="ChEBI" id="CHEBI:33019"/>
        <dbReference type="ChEBI" id="CHEBI:61560"/>
        <dbReference type="ChEBI" id="CHEBI:173112"/>
        <dbReference type="EC" id="2.7.7.7"/>
    </reaction>
</comment>
<dbReference type="InterPro" id="IPR003141">
    <property type="entry name" value="Pol/His_phosphatase_N"/>
</dbReference>
<dbReference type="SUPFAM" id="SSF89550">
    <property type="entry name" value="PHP domain-like"/>
    <property type="match status" value="1"/>
</dbReference>
<dbReference type="Pfam" id="PF07733">
    <property type="entry name" value="DNA_pol3_alpha"/>
    <property type="match status" value="1"/>
</dbReference>
<comment type="caution">
    <text evidence="10">The sequence shown here is derived from an EMBL/GenBank/DDBJ whole genome shotgun (WGS) entry which is preliminary data.</text>
</comment>
<dbReference type="InterPro" id="IPR004805">
    <property type="entry name" value="DnaE2/DnaE/PolC"/>
</dbReference>
<dbReference type="CDD" id="cd12113">
    <property type="entry name" value="PHP_PolIIIA_DnaE3"/>
    <property type="match status" value="1"/>
</dbReference>
<keyword evidence="4 10" id="KW-0808">Transferase</keyword>
<dbReference type="GO" id="GO:0006260">
    <property type="term" value="P:DNA replication"/>
    <property type="evidence" value="ECO:0007669"/>
    <property type="project" value="UniProtKB-KW"/>
</dbReference>
<dbReference type="Gene3D" id="1.10.150.870">
    <property type="match status" value="1"/>
</dbReference>
<evidence type="ECO:0000256" key="1">
    <source>
        <dbReference type="ARBA" id="ARBA00004496"/>
    </source>
</evidence>
<dbReference type="GO" id="GO:0003887">
    <property type="term" value="F:DNA-directed DNA polymerase activity"/>
    <property type="evidence" value="ECO:0007669"/>
    <property type="project" value="UniProtKB-KW"/>
</dbReference>
<dbReference type="InterPro" id="IPR016195">
    <property type="entry name" value="Pol/histidinol_Pase-like"/>
</dbReference>
<protein>
    <recommendedName>
        <fullName evidence="3">DNA polymerase III subunit alpha</fullName>
        <ecNumber evidence="2">2.7.7.7</ecNumber>
    </recommendedName>
</protein>
<dbReference type="InterPro" id="IPR012340">
    <property type="entry name" value="NA-bd_OB-fold"/>
</dbReference>
<dbReference type="EC" id="2.7.7.7" evidence="2"/>
<dbReference type="CDD" id="cd04485">
    <property type="entry name" value="DnaE_OBF"/>
    <property type="match status" value="1"/>
</dbReference>
<dbReference type="Gene3D" id="1.10.10.1600">
    <property type="entry name" value="Bacterial DNA polymerase III alpha subunit, thumb domain"/>
    <property type="match status" value="1"/>
</dbReference>
<gene>
    <name evidence="10" type="ORF">C4544_07030</name>
</gene>
<evidence type="ECO:0000313" key="10">
    <source>
        <dbReference type="EMBL" id="RJO60088.1"/>
    </source>
</evidence>
<dbReference type="GO" id="GO:0008408">
    <property type="term" value="F:3'-5' exonuclease activity"/>
    <property type="evidence" value="ECO:0007669"/>
    <property type="project" value="InterPro"/>
</dbReference>
<dbReference type="NCBIfam" id="NF005298">
    <property type="entry name" value="PRK06826.1"/>
    <property type="match status" value="1"/>
</dbReference>
<keyword evidence="5 10" id="KW-0548">Nucleotidyltransferase</keyword>
<dbReference type="InterPro" id="IPR041931">
    <property type="entry name" value="DNA_pol3_alpha_thumb_dom"/>
</dbReference>
<dbReference type="Gene3D" id="3.20.20.140">
    <property type="entry name" value="Metal-dependent hydrolases"/>
    <property type="match status" value="1"/>
</dbReference>
<evidence type="ECO:0000256" key="6">
    <source>
        <dbReference type="ARBA" id="ARBA00022705"/>
    </source>
</evidence>
<dbReference type="PANTHER" id="PTHR32294:SF0">
    <property type="entry name" value="DNA POLYMERASE III SUBUNIT ALPHA"/>
    <property type="match status" value="1"/>
</dbReference>
<comment type="subcellular location">
    <subcellularLocation>
        <location evidence="1">Cytoplasm</location>
    </subcellularLocation>
</comment>
<evidence type="ECO:0000256" key="8">
    <source>
        <dbReference type="ARBA" id="ARBA00049244"/>
    </source>
</evidence>
<organism evidence="10 11">
    <name type="scientific">candidate division WS5 bacterium</name>
    <dbReference type="NCBI Taxonomy" id="2093353"/>
    <lineage>
        <taxon>Bacteria</taxon>
        <taxon>candidate division WS5</taxon>
    </lineage>
</organism>
<sequence>MNKKFVHLHVHTQYSLLDGMCKLPQLLDKAKKYGMEACAITDHGVMYGVIDFYKEARARDLKPIIGCEMYVAPRRMTDKEGKIDTRPSHLVLLAKNETGYKNLMKLSTEAHLKGYYYKPRVDKEFLSKHSEGLVALSGCLQGDIISKLMGGQEEKAIEALKYYKDTFGDDFYLELQYQPGIQDQERGNELLKKFAKAHGVPLVATKDVHYVEKDDREAHDALLCIQTGRTVEDVNRMKMESDFDFMSPKEMIEAFKDTPDAIENTVKIAEKCNLEIELGKILIPKFDVPKGHTLKSYLDMLVQEGLKKKYGKVTPEIKERVKYEMGVIERMGYESYFLIVWDFVTWAKERGIIVGPGRGSAAGSVVSYALNITELEPMQFDLLFERFLNPDRISMPDIDMDFADDRRHEVIEYVAEKYGKDHVAQIITFGTMAARNAVRDTGRVLGVPYADVDKIAKLIPQFTNLETALKDVSELRTLYNSDDKVKKLIDIARKLEGVARHSSTHAAGVVISPKPLVNYTPLQKAQKGDIATNTQYSMWPLEDLGILKMDFLGLSNLTILKNALRIVKKVYGKDIKIQEIDLKDKKTFELLSRGETTGVFQLESAGMKRYIKQLKPSVFEDVVAMVALYRPGPMQFIDDFIARKQGKKKVEYTHPLMEDALKNTYGIVIYQEQVMQIAKEMAGFSGGEADTLRKAMGKKIAHMMKKMRIKFIDGSVANGVKRQVAEKIFDDFEKFAQYGFVKAHAACYALIAYWTAYMKAHYPSSFMAALMTSDYSNIDRIAIEIDECRKMRIEVLPPNVNESYKEFAVVKDTDNIRFGLLAVKNVGTGIIEAILEAREKGGTFKSIEDFCKRVDAHEINKKVMESLIKSGAMEDFGDRGTLLFNLEKILDFAQGVQKNEKNGQIDLFGGQGIEMPGLKLADAPEETLSREKLTWERELLGIYISEHPLDSYQKYVEEAGITKLAKLDEEEVSKGIRIACVITSIQKILTRKKESMAFAKVEDKSGSGELVIFPKILTEYGKFLEEGKMILVYGKVNMRDDDPKVLVDSIKDLDEIHGFGNVPQESEEKGVKYNKIIKFKDELLDIHIPKGTDTETLARLKKSLVESPGKTEVVVHIDSGDGIKKVKMPFKVYFSDELEKDIVNILG</sequence>
<dbReference type="InterPro" id="IPR040982">
    <property type="entry name" value="DNA_pol3_finger"/>
</dbReference>
<dbReference type="Pfam" id="PF17657">
    <property type="entry name" value="DNA_pol3_finger"/>
    <property type="match status" value="1"/>
</dbReference>
<proteinExistence type="predicted"/>
<evidence type="ECO:0000256" key="2">
    <source>
        <dbReference type="ARBA" id="ARBA00012417"/>
    </source>
</evidence>
<dbReference type="PANTHER" id="PTHR32294">
    <property type="entry name" value="DNA POLYMERASE III SUBUNIT ALPHA"/>
    <property type="match status" value="1"/>
</dbReference>
<evidence type="ECO:0000256" key="4">
    <source>
        <dbReference type="ARBA" id="ARBA00022679"/>
    </source>
</evidence>